<name>A0AAV9X9X9_9PEZI</name>
<comment type="caution">
    <text evidence="2">The sequence shown here is derived from an EMBL/GenBank/DDBJ whole genome shotgun (WGS) entry which is preliminary data.</text>
</comment>
<dbReference type="Pfam" id="PF26163">
    <property type="entry name" value="mS26"/>
    <property type="match status" value="1"/>
</dbReference>
<feature type="region of interest" description="Disordered" evidence="1">
    <location>
        <begin position="24"/>
        <end position="50"/>
    </location>
</feature>
<proteinExistence type="predicted"/>
<gene>
    <name evidence="2" type="ORF">TWF694_010312</name>
</gene>
<evidence type="ECO:0000313" key="3">
    <source>
        <dbReference type="Proteomes" id="UP001365542"/>
    </source>
</evidence>
<evidence type="ECO:0000313" key="2">
    <source>
        <dbReference type="EMBL" id="KAK6538738.1"/>
    </source>
</evidence>
<dbReference type="Proteomes" id="UP001365542">
    <property type="component" value="Unassembled WGS sequence"/>
</dbReference>
<organism evidence="2 3">
    <name type="scientific">Orbilia ellipsospora</name>
    <dbReference type="NCBI Taxonomy" id="2528407"/>
    <lineage>
        <taxon>Eukaryota</taxon>
        <taxon>Fungi</taxon>
        <taxon>Dikarya</taxon>
        <taxon>Ascomycota</taxon>
        <taxon>Pezizomycotina</taxon>
        <taxon>Orbiliomycetes</taxon>
        <taxon>Orbiliales</taxon>
        <taxon>Orbiliaceae</taxon>
        <taxon>Orbilia</taxon>
    </lineage>
</organism>
<keyword evidence="3" id="KW-1185">Reference proteome</keyword>
<dbReference type="EMBL" id="JAVHJO010000007">
    <property type="protein sequence ID" value="KAK6538738.1"/>
    <property type="molecule type" value="Genomic_DNA"/>
</dbReference>
<protein>
    <submittedName>
        <fullName evidence="2">Uncharacterized protein</fullName>
    </submittedName>
</protein>
<dbReference type="InterPro" id="IPR058940">
    <property type="entry name" value="mS26_fungi"/>
</dbReference>
<dbReference type="CDD" id="cd23703">
    <property type="entry name" value="mS26_PET12"/>
    <property type="match status" value="1"/>
</dbReference>
<accession>A0AAV9X9X9</accession>
<dbReference type="AlphaFoldDB" id="A0AAV9X9X9"/>
<feature type="compositionally biased region" description="Low complexity" evidence="1">
    <location>
        <begin position="25"/>
        <end position="49"/>
    </location>
</feature>
<reference evidence="2 3" key="1">
    <citation type="submission" date="2019-10" db="EMBL/GenBank/DDBJ databases">
        <authorList>
            <person name="Palmer J.M."/>
        </authorList>
    </citation>
    <scope>NUCLEOTIDE SEQUENCE [LARGE SCALE GENOMIC DNA]</scope>
    <source>
        <strain evidence="2 3">TWF694</strain>
    </source>
</reference>
<sequence length="361" mass="40856">MASSTLHSSAFICRSCSRQLRPCLPSSTSRTFSTTPSAGMPSSSSPYSPNYIDIPHPPQRYAPYKPRAKGIRPVPRKIFPNAASAKKVTPEYLALVSKEPINHSRPGENAPATEKAYISWRERMAESRRRNIRDGLLQLHAEKLHNDSIIAARSAKKQEIRRKLLAEEDPEIVKLTTPTILSALRQKQPLTDPDREERLARKRENYIRAEEKKLLARRENLHELYIRAHEFTLTEAQLDALINAKFNDLAMAESINEIPPDSRGIVSEERREVRGPNDWAFGDERITKTFVEALTGGSTRYQPTLEEKIDRDDALMSELDVLAPKGMQHGLAGYRGRRRDSQVTPATDLFSVLIGNTPKRE</sequence>
<evidence type="ECO:0000256" key="1">
    <source>
        <dbReference type="SAM" id="MobiDB-lite"/>
    </source>
</evidence>